<comment type="caution">
    <text evidence="4">The sequence shown here is derived from an EMBL/GenBank/DDBJ whole genome shotgun (WGS) entry which is preliminary data.</text>
</comment>
<organism evidence="4 5">
    <name type="scientific">Pseudobacter ginsenosidimutans</name>
    <dbReference type="NCBI Taxonomy" id="661488"/>
    <lineage>
        <taxon>Bacteria</taxon>
        <taxon>Pseudomonadati</taxon>
        <taxon>Bacteroidota</taxon>
        <taxon>Chitinophagia</taxon>
        <taxon>Chitinophagales</taxon>
        <taxon>Chitinophagaceae</taxon>
        <taxon>Pseudobacter</taxon>
    </lineage>
</organism>
<dbReference type="SUPFAM" id="SSF53850">
    <property type="entry name" value="Periplasmic binding protein-like II"/>
    <property type="match status" value="1"/>
</dbReference>
<gene>
    <name evidence="4" type="ORF">EV199_4461</name>
</gene>
<accession>A0A4Q7MZB4</accession>
<reference evidence="4 5" key="1">
    <citation type="submission" date="2019-02" db="EMBL/GenBank/DDBJ databases">
        <title>Genomic Encyclopedia of Type Strains, Phase IV (KMG-IV): sequencing the most valuable type-strain genomes for metagenomic binning, comparative biology and taxonomic classification.</title>
        <authorList>
            <person name="Goeker M."/>
        </authorList>
    </citation>
    <scope>NUCLEOTIDE SEQUENCE [LARGE SCALE GENOMIC DNA]</scope>
    <source>
        <strain evidence="4 5">DSM 18116</strain>
    </source>
</reference>
<evidence type="ECO:0000259" key="3">
    <source>
        <dbReference type="Pfam" id="PF12849"/>
    </source>
</evidence>
<evidence type="ECO:0000313" key="4">
    <source>
        <dbReference type="EMBL" id="RZS72540.1"/>
    </source>
</evidence>
<dbReference type="Proteomes" id="UP000293874">
    <property type="component" value="Unassembled WGS sequence"/>
</dbReference>
<dbReference type="PROSITE" id="PS51257">
    <property type="entry name" value="PROKAR_LIPOPROTEIN"/>
    <property type="match status" value="1"/>
</dbReference>
<feature type="signal peptide" evidence="2">
    <location>
        <begin position="1"/>
        <end position="28"/>
    </location>
</feature>
<sequence>MNKQFFQYLNRMLWMVFAPVMLMMSACGTGEKKKGSGDTTTSGTIHISADESFKPVIDSQIQVFESQNPEAKIIVHYKPEAECLRDLNVDSIRMVIVTRGLTEEEAKTMTDRYSFKPGWGPLAFDAIAVLVNSKSKDTLFTMQDIRGMAKGISGYKYKVLLDGTTSTSTVRFLTDSLLKGQPMGKNVVAASSSEAVIDYVSNNTDAIGLVGVSWVGNREDSTQLSFLKKVKIAQIECRGCNGTYVDPVQYNIATNRYPMIRTLWYILKENYDGLGNGFTNFLIYEKGQKIFSRAYLWPARMNFEIRKTNLE</sequence>
<dbReference type="RefSeq" id="WP_225979967.1">
    <property type="nucleotide sequence ID" value="NZ_CP042431.1"/>
</dbReference>
<dbReference type="Gene3D" id="3.40.190.10">
    <property type="entry name" value="Periplasmic binding protein-like II"/>
    <property type="match status" value="2"/>
</dbReference>
<dbReference type="AlphaFoldDB" id="A0A4Q7MZB4"/>
<evidence type="ECO:0000313" key="5">
    <source>
        <dbReference type="Proteomes" id="UP000293874"/>
    </source>
</evidence>
<dbReference type="InterPro" id="IPR024370">
    <property type="entry name" value="PBP_domain"/>
</dbReference>
<keyword evidence="1 2" id="KW-0732">Signal</keyword>
<evidence type="ECO:0000256" key="2">
    <source>
        <dbReference type="SAM" id="SignalP"/>
    </source>
</evidence>
<dbReference type="EMBL" id="SGXA01000002">
    <property type="protein sequence ID" value="RZS72540.1"/>
    <property type="molecule type" value="Genomic_DNA"/>
</dbReference>
<evidence type="ECO:0000256" key="1">
    <source>
        <dbReference type="ARBA" id="ARBA00022729"/>
    </source>
</evidence>
<name>A0A4Q7MZB4_9BACT</name>
<feature type="domain" description="PBP" evidence="3">
    <location>
        <begin position="36"/>
        <end position="283"/>
    </location>
</feature>
<dbReference type="InterPro" id="IPR050811">
    <property type="entry name" value="Phosphate_ABC_transporter"/>
</dbReference>
<keyword evidence="5" id="KW-1185">Reference proteome</keyword>
<dbReference type="Pfam" id="PF12849">
    <property type="entry name" value="PBP_like_2"/>
    <property type="match status" value="1"/>
</dbReference>
<proteinExistence type="predicted"/>
<feature type="chain" id="PRO_5020565864" evidence="2">
    <location>
        <begin position="29"/>
        <end position="311"/>
    </location>
</feature>
<dbReference type="PANTHER" id="PTHR30570">
    <property type="entry name" value="PERIPLASMIC PHOSPHATE BINDING COMPONENT OF PHOSPHATE ABC TRANSPORTER"/>
    <property type="match status" value="1"/>
</dbReference>
<protein>
    <submittedName>
        <fullName evidence="4">Phosphate ABC transporter substrate-binding protein (PhoT family)</fullName>
    </submittedName>
</protein>
<dbReference type="PANTHER" id="PTHR30570:SF1">
    <property type="entry name" value="PHOSPHATE-BINDING PROTEIN PSTS"/>
    <property type="match status" value="1"/>
</dbReference>